<dbReference type="EMBL" id="JAMQBK010000018">
    <property type="protein sequence ID" value="MCM2370226.1"/>
    <property type="molecule type" value="Genomic_DNA"/>
</dbReference>
<dbReference type="Proteomes" id="UP001202961">
    <property type="component" value="Unassembled WGS sequence"/>
</dbReference>
<comment type="similarity">
    <text evidence="2 5">Belongs to the glycosyl hydrolase 43 family.</text>
</comment>
<dbReference type="RefSeq" id="WP_250927897.1">
    <property type="nucleotide sequence ID" value="NZ_JAMQBK010000018.1"/>
</dbReference>
<dbReference type="PANTHER" id="PTHR43301:SF3">
    <property type="entry name" value="ARABINAN ENDO-1,5-ALPHA-L-ARABINOSIDASE A-RELATED"/>
    <property type="match status" value="1"/>
</dbReference>
<reference evidence="6 7" key="1">
    <citation type="journal article" date="2022" name="Syst. Appl. Microbiol.">
        <title>Rhodopirellula aestuarii sp. nov., a novel member of the genus Rhodopirellula isolated from brackish sediments collected in the Tagus River estuary, Portugal.</title>
        <authorList>
            <person name="Vitorino I.R."/>
            <person name="Klimek D."/>
            <person name="Calusinska M."/>
            <person name="Lobo-da-Cunha A."/>
            <person name="Vasconcelos V."/>
            <person name="Lage O.M."/>
        </authorList>
    </citation>
    <scope>NUCLEOTIDE SEQUENCE [LARGE SCALE GENOMIC DNA]</scope>
    <source>
        <strain evidence="6 7">ICT_H3.1</strain>
    </source>
</reference>
<keyword evidence="7" id="KW-1185">Reference proteome</keyword>
<dbReference type="PANTHER" id="PTHR43301">
    <property type="entry name" value="ARABINAN ENDO-1,5-ALPHA-L-ARABINOSIDASE"/>
    <property type="match status" value="1"/>
</dbReference>
<dbReference type="SUPFAM" id="SSF75005">
    <property type="entry name" value="Arabinanase/levansucrase/invertase"/>
    <property type="match status" value="1"/>
</dbReference>
<evidence type="ECO:0000256" key="5">
    <source>
        <dbReference type="RuleBase" id="RU361187"/>
    </source>
</evidence>
<protein>
    <submittedName>
        <fullName evidence="6">Family 43 glycosylhydrolase</fullName>
    </submittedName>
</protein>
<evidence type="ECO:0000313" key="6">
    <source>
        <dbReference type="EMBL" id="MCM2370226.1"/>
    </source>
</evidence>
<proteinExistence type="inferred from homology"/>
<dbReference type="InterPro" id="IPR050727">
    <property type="entry name" value="GH43_arabinanases"/>
</dbReference>
<accession>A0ABT0U0F2</accession>
<name>A0ABT0U0F2_9BACT</name>
<organism evidence="6 7">
    <name type="scientific">Aporhodopirellula aestuarii</name>
    <dbReference type="NCBI Taxonomy" id="2950107"/>
    <lineage>
        <taxon>Bacteria</taxon>
        <taxon>Pseudomonadati</taxon>
        <taxon>Planctomycetota</taxon>
        <taxon>Planctomycetia</taxon>
        <taxon>Pirellulales</taxon>
        <taxon>Pirellulaceae</taxon>
        <taxon>Aporhodopirellula</taxon>
    </lineage>
</organism>
<comment type="caution">
    <text evidence="6">The sequence shown here is derived from an EMBL/GenBank/DDBJ whole genome shotgun (WGS) entry which is preliminary data.</text>
</comment>
<evidence type="ECO:0000256" key="4">
    <source>
        <dbReference type="ARBA" id="ARBA00023295"/>
    </source>
</evidence>
<comment type="pathway">
    <text evidence="1">Glycan metabolism; L-arabinan degradation.</text>
</comment>
<evidence type="ECO:0000256" key="2">
    <source>
        <dbReference type="ARBA" id="ARBA00009865"/>
    </source>
</evidence>
<evidence type="ECO:0000256" key="1">
    <source>
        <dbReference type="ARBA" id="ARBA00004834"/>
    </source>
</evidence>
<dbReference type="Pfam" id="PF04616">
    <property type="entry name" value="Glyco_hydro_43"/>
    <property type="match status" value="1"/>
</dbReference>
<dbReference type="InterPro" id="IPR006710">
    <property type="entry name" value="Glyco_hydro_43"/>
</dbReference>
<dbReference type="InterPro" id="IPR023296">
    <property type="entry name" value="Glyco_hydro_beta-prop_sf"/>
</dbReference>
<evidence type="ECO:0000256" key="3">
    <source>
        <dbReference type="ARBA" id="ARBA00022801"/>
    </source>
</evidence>
<evidence type="ECO:0000313" key="7">
    <source>
        <dbReference type="Proteomes" id="UP001202961"/>
    </source>
</evidence>
<keyword evidence="3 5" id="KW-0378">Hydrolase</keyword>
<sequence length="385" mass="42770">MRTKYPFILLASITILGHLSDVALPDASAEDRAAKSAAQERFRVQHHSQWSDTPPENATIAIEYSAAEGLGREVGIIRRDPTDIIKMGDTYFLWYTRSAGGPLRVGVPNATDTLRAYPWDLGDIWLATSKDGIQWQEQGPAVVRGEPGTYDARSVFTPNILVSKGKYYLFYQTAPNLDDPDPGDFKWTKIGMSWADSPYGPWHRAPAPVLSHGDYEKGEWDALVAHDPSVIERDGRYFLYYKSRYHRGPDERFAEGDLKDWVANGGIPIGWGVAIADNPKGPYVKSELNPVIIGGHECIVWPHKTGVCALVTQGPEKNTIQYAADGINFAPIGTVKEAPIAAGLFRADFSDTDDSSDLDWGISHVVTGTDWHHLRRFEFTEPLNK</sequence>
<gene>
    <name evidence="6" type="ORF">NB063_06265</name>
</gene>
<keyword evidence="4 5" id="KW-0326">Glycosidase</keyword>
<dbReference type="Gene3D" id="2.115.10.20">
    <property type="entry name" value="Glycosyl hydrolase domain, family 43"/>
    <property type="match status" value="1"/>
</dbReference>
<dbReference type="CDD" id="cd08992">
    <property type="entry name" value="GH117"/>
    <property type="match status" value="1"/>
</dbReference>